<evidence type="ECO:0000256" key="1">
    <source>
        <dbReference type="ARBA" id="ARBA00023002"/>
    </source>
</evidence>
<dbReference type="GO" id="GO:0004497">
    <property type="term" value="F:monooxygenase activity"/>
    <property type="evidence" value="ECO:0007669"/>
    <property type="project" value="UniProtKB-KW"/>
</dbReference>
<dbReference type="InterPro" id="IPR036188">
    <property type="entry name" value="FAD/NAD-bd_sf"/>
</dbReference>
<proteinExistence type="predicted"/>
<evidence type="ECO:0000256" key="2">
    <source>
        <dbReference type="ARBA" id="ARBA00023033"/>
    </source>
</evidence>
<accession>A0A9N8HA19</accession>
<dbReference type="OrthoDB" id="39767at2759"/>
<protein>
    <submittedName>
        <fullName evidence="4">Uncharacterized protein</fullName>
    </submittedName>
</protein>
<keyword evidence="1" id="KW-0560">Oxidoreductase</keyword>
<feature type="region of interest" description="Disordered" evidence="3">
    <location>
        <begin position="257"/>
        <end position="298"/>
    </location>
</feature>
<dbReference type="InterPro" id="IPR050493">
    <property type="entry name" value="FAD-dep_Monooxygenase_BioMet"/>
</dbReference>
<dbReference type="PANTHER" id="PTHR13789:SF309">
    <property type="entry name" value="PUTATIVE (AFU_ORTHOLOGUE AFUA_6G14510)-RELATED"/>
    <property type="match status" value="1"/>
</dbReference>
<reference evidence="4" key="1">
    <citation type="submission" date="2020-06" db="EMBL/GenBank/DDBJ databases">
        <authorList>
            <consortium name="Plant Systems Biology data submission"/>
        </authorList>
    </citation>
    <scope>NUCLEOTIDE SEQUENCE</scope>
    <source>
        <strain evidence="4">D6</strain>
    </source>
</reference>
<dbReference type="SUPFAM" id="SSF51905">
    <property type="entry name" value="FAD/NAD(P)-binding domain"/>
    <property type="match status" value="1"/>
</dbReference>
<dbReference type="AlphaFoldDB" id="A0A9N8HA19"/>
<feature type="compositionally biased region" description="Basic and acidic residues" evidence="3">
    <location>
        <begin position="288"/>
        <end position="298"/>
    </location>
</feature>
<evidence type="ECO:0000256" key="3">
    <source>
        <dbReference type="SAM" id="MobiDB-lite"/>
    </source>
</evidence>
<keyword evidence="2" id="KW-0503">Monooxygenase</keyword>
<dbReference type="EMBL" id="CAICTM010000132">
    <property type="protein sequence ID" value="CAB9502333.1"/>
    <property type="molecule type" value="Genomic_DNA"/>
</dbReference>
<evidence type="ECO:0000313" key="4">
    <source>
        <dbReference type="EMBL" id="CAB9502333.1"/>
    </source>
</evidence>
<gene>
    <name evidence="4" type="ORF">SEMRO_133_G063180.1</name>
</gene>
<name>A0A9N8HA19_9STRA</name>
<feature type="compositionally biased region" description="Basic residues" evidence="3">
    <location>
        <begin position="257"/>
        <end position="266"/>
    </location>
</feature>
<dbReference type="PANTHER" id="PTHR13789">
    <property type="entry name" value="MONOOXYGENASE"/>
    <property type="match status" value="1"/>
</dbReference>
<dbReference type="PRINTS" id="PR00420">
    <property type="entry name" value="RNGMNOXGNASE"/>
</dbReference>
<dbReference type="Gene3D" id="3.50.50.60">
    <property type="entry name" value="FAD/NAD(P)-binding domain"/>
    <property type="match status" value="1"/>
</dbReference>
<keyword evidence="5" id="KW-1185">Reference proteome</keyword>
<comment type="caution">
    <text evidence="4">The sequence shown here is derived from an EMBL/GenBank/DDBJ whole genome shotgun (WGS) entry which is preliminary data.</text>
</comment>
<organism evidence="4 5">
    <name type="scientific">Seminavis robusta</name>
    <dbReference type="NCBI Taxonomy" id="568900"/>
    <lineage>
        <taxon>Eukaryota</taxon>
        <taxon>Sar</taxon>
        <taxon>Stramenopiles</taxon>
        <taxon>Ochrophyta</taxon>
        <taxon>Bacillariophyta</taxon>
        <taxon>Bacillariophyceae</taxon>
        <taxon>Bacillariophycidae</taxon>
        <taxon>Naviculales</taxon>
        <taxon>Naviculaceae</taxon>
        <taxon>Seminavis</taxon>
    </lineage>
</organism>
<dbReference type="Proteomes" id="UP001153069">
    <property type="component" value="Unassembled WGS sequence"/>
</dbReference>
<feature type="compositionally biased region" description="Polar residues" evidence="3">
    <location>
        <begin position="274"/>
        <end position="287"/>
    </location>
</feature>
<evidence type="ECO:0000313" key="5">
    <source>
        <dbReference type="Proteomes" id="UP001153069"/>
    </source>
</evidence>
<sequence length="574" mass="63800">MSSSVGVSSVGSLLVRAAPSRARGGALSRRRKDDGWIVFRRNYSSSPITPFAGSERMRVAIIGGGPSGLSTALHLAPLASAGLISSPIDIFEESPKQAKTARSIGVGIWSTALEPFRVSDRPSHQLVWQKMTNQGSWIDQVGYRTPNGDWLVHSRLATKHHDTTTTNTNDEEEEDKHTPGLLFLRESDFHATLRMAVAAEELNHTIRVHANTPVKSLHEQSPHAWSAPLLLQDGTITERDYHLIVAADGIHSRLRKAYGGRRRRERRLTGASAFPTTPNHSTSQLKSSWEEHSHGETTQLEDRQYNVFRGNAPSDNNNIHNFQTWGEGKSMRFATVHMTHPAKDGTRHDKQVWFITTDDTTILQEQDPVQRKKLLLDAFADWHDPIGQMVASTPAEEILAERAMAHRHSIGPVDDMNEVLKRINKKRPPSSGRGPAMVFIGDAFMTVDPILAQGFSVGMEAAADLPASVAASCQPFQDKELLFDPYKLRSELMTRHERRLDRLVCLLRATEIVQALGQPRDGTMSGFLAKHVLRPLMKMAPNFVKTPFFNAMLTYSLGLGLSGNKKTIHPNNDK</sequence>